<sequence>MTIATSRTLLVPYTEQLQHDFIKLNCCPINRAEMNGPYSVASAKRIFQQILQDNVGFCRANIHNQTREYLGHVFVSSEKGRHELGFILDKKYWNQGFASEVLKPFFSFVCFEERLTNVIATVNVGHNPSIKLLEKIGFAFKETKQDQFGPYYEYRYTRYCDAIFYEAAAQTA</sequence>
<evidence type="ECO:0000313" key="2">
    <source>
        <dbReference type="EMBL" id="MDN3701188.1"/>
    </source>
</evidence>
<feature type="domain" description="N-acetyltransferase" evidence="1">
    <location>
        <begin position="7"/>
        <end position="138"/>
    </location>
</feature>
<dbReference type="Proteomes" id="UP001223712">
    <property type="component" value="Unassembled WGS sequence"/>
</dbReference>
<evidence type="ECO:0000259" key="1">
    <source>
        <dbReference type="Pfam" id="PF13302"/>
    </source>
</evidence>
<organism evidence="2 3">
    <name type="scientific">Vibrio artabrorum</name>
    <dbReference type="NCBI Taxonomy" id="446374"/>
    <lineage>
        <taxon>Bacteria</taxon>
        <taxon>Pseudomonadati</taxon>
        <taxon>Pseudomonadota</taxon>
        <taxon>Gammaproteobacteria</taxon>
        <taxon>Vibrionales</taxon>
        <taxon>Vibrionaceae</taxon>
        <taxon>Vibrio</taxon>
    </lineage>
</organism>
<dbReference type="PANTHER" id="PTHR43792:SF1">
    <property type="entry name" value="N-ACETYLTRANSFERASE DOMAIN-CONTAINING PROTEIN"/>
    <property type="match status" value="1"/>
</dbReference>
<protein>
    <submittedName>
        <fullName evidence="2">GNAT family N-acetyltransferase</fullName>
    </submittedName>
</protein>
<dbReference type="Pfam" id="PF13302">
    <property type="entry name" value="Acetyltransf_3"/>
    <property type="match status" value="1"/>
</dbReference>
<accession>A0ABT8CKN9</accession>
<dbReference type="Gene3D" id="3.40.630.30">
    <property type="match status" value="1"/>
</dbReference>
<reference evidence="3" key="1">
    <citation type="journal article" date="2019" name="Int. J. Syst. Evol. Microbiol.">
        <title>The Global Catalogue of Microorganisms (GCM) 10K type strain sequencing project: providing services to taxonomists for standard genome sequencing and annotation.</title>
        <authorList>
            <consortium name="The Broad Institute Genomics Platform"/>
            <consortium name="The Broad Institute Genome Sequencing Center for Infectious Disease"/>
            <person name="Wu L."/>
            <person name="Ma J."/>
        </authorList>
    </citation>
    <scope>NUCLEOTIDE SEQUENCE [LARGE SCALE GENOMIC DNA]</scope>
    <source>
        <strain evidence="3">CECT 7226</strain>
    </source>
</reference>
<proteinExistence type="predicted"/>
<dbReference type="EMBL" id="JAUFQY010000001">
    <property type="protein sequence ID" value="MDN3701188.1"/>
    <property type="molecule type" value="Genomic_DNA"/>
</dbReference>
<dbReference type="InterPro" id="IPR000182">
    <property type="entry name" value="GNAT_dom"/>
</dbReference>
<dbReference type="RefSeq" id="WP_261837895.1">
    <property type="nucleotide sequence ID" value="NZ_AP025458.1"/>
</dbReference>
<dbReference type="SUPFAM" id="SSF55729">
    <property type="entry name" value="Acyl-CoA N-acyltransferases (Nat)"/>
    <property type="match status" value="1"/>
</dbReference>
<comment type="caution">
    <text evidence="2">The sequence shown here is derived from an EMBL/GenBank/DDBJ whole genome shotgun (WGS) entry which is preliminary data.</text>
</comment>
<dbReference type="PANTHER" id="PTHR43792">
    <property type="entry name" value="GNAT FAMILY, PUTATIVE (AFU_ORTHOLOGUE AFUA_3G00765)-RELATED-RELATED"/>
    <property type="match status" value="1"/>
</dbReference>
<name>A0ABT8CKN9_9VIBR</name>
<dbReference type="InterPro" id="IPR016181">
    <property type="entry name" value="Acyl_CoA_acyltransferase"/>
</dbReference>
<keyword evidence="3" id="KW-1185">Reference proteome</keyword>
<dbReference type="InterPro" id="IPR051531">
    <property type="entry name" value="N-acetyltransferase"/>
</dbReference>
<evidence type="ECO:0000313" key="3">
    <source>
        <dbReference type="Proteomes" id="UP001223712"/>
    </source>
</evidence>
<gene>
    <name evidence="2" type="ORF">QWY96_10370</name>
</gene>